<dbReference type="EMBL" id="LAZR01025239">
    <property type="protein sequence ID" value="KKL72548.1"/>
    <property type="molecule type" value="Genomic_DNA"/>
</dbReference>
<gene>
    <name evidence="1" type="ORF">LCGC14_2083810</name>
</gene>
<name>A0A0F9EEN2_9ZZZZ</name>
<proteinExistence type="predicted"/>
<dbReference type="Gene3D" id="3.10.450.50">
    <property type="match status" value="1"/>
</dbReference>
<protein>
    <recommendedName>
        <fullName evidence="2">SnoaL-like domain-containing protein</fullName>
    </recommendedName>
</protein>
<evidence type="ECO:0008006" key="2">
    <source>
        <dbReference type="Google" id="ProtNLM"/>
    </source>
</evidence>
<dbReference type="AlphaFoldDB" id="A0A0F9EEN2"/>
<dbReference type="InterPro" id="IPR032710">
    <property type="entry name" value="NTF2-like_dom_sf"/>
</dbReference>
<dbReference type="SUPFAM" id="SSF54427">
    <property type="entry name" value="NTF2-like"/>
    <property type="match status" value="1"/>
</dbReference>
<sequence length="139" mass="15439">MYAFDNATKFFHACESLTGWEGCKQYVAVDALFSAQSEPLVDIKTVQGYTDWMMGFGTTTAKGCSYELHASAYDEKSQTALFFATFTGSHVGEGGPVPPTHKTTNSHYVYVLTMNGDDKVTRMTKVWNAPWALKELGWI</sequence>
<reference evidence="1" key="1">
    <citation type="journal article" date="2015" name="Nature">
        <title>Complex archaea that bridge the gap between prokaryotes and eukaryotes.</title>
        <authorList>
            <person name="Spang A."/>
            <person name="Saw J.H."/>
            <person name="Jorgensen S.L."/>
            <person name="Zaremba-Niedzwiedzka K."/>
            <person name="Martijn J."/>
            <person name="Lind A.E."/>
            <person name="van Eijk R."/>
            <person name="Schleper C."/>
            <person name="Guy L."/>
            <person name="Ettema T.J."/>
        </authorList>
    </citation>
    <scope>NUCLEOTIDE SEQUENCE</scope>
</reference>
<evidence type="ECO:0000313" key="1">
    <source>
        <dbReference type="EMBL" id="KKL72548.1"/>
    </source>
</evidence>
<comment type="caution">
    <text evidence="1">The sequence shown here is derived from an EMBL/GenBank/DDBJ whole genome shotgun (WGS) entry which is preliminary data.</text>
</comment>
<organism evidence="1">
    <name type="scientific">marine sediment metagenome</name>
    <dbReference type="NCBI Taxonomy" id="412755"/>
    <lineage>
        <taxon>unclassified sequences</taxon>
        <taxon>metagenomes</taxon>
        <taxon>ecological metagenomes</taxon>
    </lineage>
</organism>
<accession>A0A0F9EEN2</accession>